<dbReference type="SUPFAM" id="SSF47031">
    <property type="entry name" value="Second domain of FERM"/>
    <property type="match status" value="1"/>
</dbReference>
<organism evidence="16">
    <name type="scientific">Tabanus bromius</name>
    <name type="common">Band-eyed brown horse fly</name>
    <dbReference type="NCBI Taxonomy" id="304241"/>
    <lineage>
        <taxon>Eukaryota</taxon>
        <taxon>Metazoa</taxon>
        <taxon>Ecdysozoa</taxon>
        <taxon>Arthropoda</taxon>
        <taxon>Hexapoda</taxon>
        <taxon>Insecta</taxon>
        <taxon>Pterygota</taxon>
        <taxon>Neoptera</taxon>
        <taxon>Endopterygota</taxon>
        <taxon>Diptera</taxon>
        <taxon>Brachycera</taxon>
        <taxon>Tabanomorpha</taxon>
        <taxon>Tabanoidea</taxon>
        <taxon>Tabanidae</taxon>
        <taxon>Tabanus</taxon>
    </lineage>
</organism>
<dbReference type="GO" id="GO:0016324">
    <property type="term" value="C:apical plasma membrane"/>
    <property type="evidence" value="ECO:0007669"/>
    <property type="project" value="UniProtKB-ARBA"/>
</dbReference>
<dbReference type="PRINTS" id="PR00935">
    <property type="entry name" value="BAND41"/>
</dbReference>
<evidence type="ECO:0000256" key="9">
    <source>
        <dbReference type="ARBA" id="ARBA00023203"/>
    </source>
</evidence>
<dbReference type="EMBL" id="GDAI01002718">
    <property type="protein sequence ID" value="JAI14885.1"/>
    <property type="molecule type" value="mRNA"/>
</dbReference>
<dbReference type="InterPro" id="IPR046810">
    <property type="entry name" value="ERM_helical"/>
</dbReference>
<dbReference type="CDD" id="cd14473">
    <property type="entry name" value="FERM_B-lobe"/>
    <property type="match status" value="1"/>
</dbReference>
<dbReference type="InterPro" id="IPR019747">
    <property type="entry name" value="FERM_CS"/>
</dbReference>
<dbReference type="SMART" id="SM00295">
    <property type="entry name" value="B41"/>
    <property type="match status" value="1"/>
</dbReference>
<dbReference type="GO" id="GO:0005902">
    <property type="term" value="C:microvillus"/>
    <property type="evidence" value="ECO:0007669"/>
    <property type="project" value="UniProtKB-SubCell"/>
</dbReference>
<dbReference type="Gene3D" id="1.20.5.450">
    <property type="match status" value="1"/>
</dbReference>
<dbReference type="GO" id="GO:0009887">
    <property type="term" value="P:animal organ morphogenesis"/>
    <property type="evidence" value="ECO:0007669"/>
    <property type="project" value="UniProtKB-ARBA"/>
</dbReference>
<feature type="coiled-coil region" evidence="14">
    <location>
        <begin position="313"/>
        <end position="452"/>
    </location>
</feature>
<evidence type="ECO:0000256" key="6">
    <source>
        <dbReference type="ARBA" id="ARBA00022475"/>
    </source>
</evidence>
<dbReference type="SUPFAM" id="SSF48678">
    <property type="entry name" value="Moesin tail domain"/>
    <property type="match status" value="1"/>
</dbReference>
<dbReference type="Pfam" id="PF00769">
    <property type="entry name" value="ERM_C"/>
    <property type="match status" value="1"/>
</dbReference>
<sequence>MSPFRRKKTHKSFPVKVITFDSELEFDLEHRATGQDLFDLVCRTIGLRETWYFGLQYEDSKGAVSWLKMDKKVKDQKINLQNGGCVFNFYAKFFPENVSEELAQEVTQHLFFLQVKQSILSMDIHCPPEASVLLASYAVHVQFGPYDYENYKPGMLAEVASDLLPQRVIHQYQMTPQMWEDRIRMWYEDHEPMTRDEVEMEYLKIAQDLDMYGVNYFPITNKKHSELWLGVTAMGLNIYEKSNKLTPKTTFQWSEIRDVSFDDKKFTIRPVDAKSPNFVFYSQNLRINKLILDLCIGNHDLYMRRRKPDTMEIQQMKAQAKEEKQRRQIERSKFVREKKLREAAVKEKLELEKRLQQLQDEMRSANEALRRSEETKELYLEKSRLNEEQVQLTECKANKFKLEMDRLRENHLKTEKEKSELEKKIREAEFYVQHLTEEKEKRAAEADKLKKDLICARLAEREATAKLQNFISRNVAQCSMESVLVPSLTSATDTATLDSEIISCDFIVSSSDMEQITNEIEKSRVEYLEKSKQVQNQLRTLRSEIELLKIEENQCPLDKISAEQIRSGETKYSTLKKLKSGSTKARVAFFEEL</sequence>
<dbReference type="InterPro" id="IPR011174">
    <property type="entry name" value="ERM"/>
</dbReference>
<evidence type="ECO:0000256" key="10">
    <source>
        <dbReference type="ARBA" id="ARBA00023212"/>
    </source>
</evidence>
<dbReference type="GO" id="GO:0005856">
    <property type="term" value="C:cytoskeleton"/>
    <property type="evidence" value="ECO:0007669"/>
    <property type="project" value="UniProtKB-SubCell"/>
</dbReference>
<evidence type="ECO:0000256" key="2">
    <source>
        <dbReference type="ARBA" id="ARBA00004202"/>
    </source>
</evidence>
<dbReference type="Pfam" id="PF09379">
    <property type="entry name" value="FERM_N"/>
    <property type="match status" value="1"/>
</dbReference>
<protein>
    <recommendedName>
        <fullName evidence="5">Moesin/ezrin/radixin homolog 1</fullName>
    </recommendedName>
</protein>
<evidence type="ECO:0000256" key="1">
    <source>
        <dbReference type="ARBA" id="ARBA00004105"/>
    </source>
</evidence>
<dbReference type="Pfam" id="PF20492">
    <property type="entry name" value="ERM_helical"/>
    <property type="match status" value="1"/>
</dbReference>
<dbReference type="FunFam" id="1.20.80.10:FF:000002">
    <property type="entry name" value="radixin isoform X1"/>
    <property type="match status" value="1"/>
</dbReference>
<dbReference type="Gene3D" id="1.20.80.10">
    <property type="match status" value="1"/>
</dbReference>
<dbReference type="PRINTS" id="PR00661">
    <property type="entry name" value="ERMFAMILY"/>
</dbReference>
<dbReference type="Pfam" id="PF00373">
    <property type="entry name" value="FERM_M"/>
    <property type="match status" value="1"/>
</dbReference>
<dbReference type="InterPro" id="IPR018979">
    <property type="entry name" value="FERM_N"/>
</dbReference>
<keyword evidence="9" id="KW-0009">Actin-binding</keyword>
<dbReference type="SUPFAM" id="SSF50729">
    <property type="entry name" value="PH domain-like"/>
    <property type="match status" value="1"/>
</dbReference>
<dbReference type="InterPro" id="IPR041789">
    <property type="entry name" value="ERM_FERM_C"/>
</dbReference>
<dbReference type="AlphaFoldDB" id="A0A0K8TLS4"/>
<dbReference type="InterPro" id="IPR008954">
    <property type="entry name" value="Moesin_tail_sf"/>
</dbReference>
<dbReference type="GO" id="GO:0030182">
    <property type="term" value="P:neuron differentiation"/>
    <property type="evidence" value="ECO:0007669"/>
    <property type="project" value="UniProtKB-ARBA"/>
</dbReference>
<keyword evidence="10" id="KW-0963">Cytoplasm</keyword>
<dbReference type="InterPro" id="IPR019748">
    <property type="entry name" value="FERM_central"/>
</dbReference>
<dbReference type="Gene3D" id="6.10.360.10">
    <property type="match status" value="1"/>
</dbReference>
<dbReference type="FunFam" id="3.10.20.90:FF:000013">
    <property type="entry name" value="radixin isoform X1"/>
    <property type="match status" value="1"/>
</dbReference>
<dbReference type="Gene3D" id="3.10.20.90">
    <property type="entry name" value="Phosphatidylinositol 3-kinase Catalytic Subunit, Chain A, domain 1"/>
    <property type="match status" value="1"/>
</dbReference>
<evidence type="ECO:0000256" key="13">
    <source>
        <dbReference type="PIRSR" id="PIRSR002305-1"/>
    </source>
</evidence>
<feature type="coiled-coil region" evidence="14">
    <location>
        <begin position="513"/>
        <end position="551"/>
    </location>
</feature>
<keyword evidence="8" id="KW-0472">Membrane</keyword>
<evidence type="ECO:0000256" key="11">
    <source>
        <dbReference type="ARBA" id="ARBA00023273"/>
    </source>
</evidence>
<feature type="binding site" evidence="13">
    <location>
        <begin position="68"/>
        <end position="71"/>
    </location>
    <ligand>
        <name>a 1,2-diacyl-sn-glycero-3-phospho-(1D-myo-inositol)</name>
        <dbReference type="ChEBI" id="CHEBI:57880"/>
    </ligand>
</feature>
<dbReference type="Gene3D" id="2.30.29.30">
    <property type="entry name" value="Pleckstrin-homology domain (PH domain)/Phosphotyrosine-binding domain (PTB)"/>
    <property type="match status" value="1"/>
</dbReference>
<dbReference type="InterPro" id="IPR014352">
    <property type="entry name" value="FERM/acyl-CoA-bd_prot_sf"/>
</dbReference>
<name>A0A0K8TLS4_TABBR</name>
<dbReference type="CDD" id="cd13194">
    <property type="entry name" value="FERM_C_ERM"/>
    <property type="match status" value="1"/>
</dbReference>
<comment type="subcellular location">
    <subcellularLocation>
        <location evidence="4">Cell junction</location>
        <location evidence="4">Adherens junction</location>
    </subcellularLocation>
    <subcellularLocation>
        <location evidence="2">Cell membrane</location>
        <topology evidence="2">Peripheral membrane protein</topology>
    </subcellularLocation>
    <subcellularLocation>
        <location evidence="1">Cell projection</location>
        <location evidence="1">Microvillus</location>
    </subcellularLocation>
    <subcellularLocation>
        <location evidence="12">Cell projection</location>
        <location evidence="12">Rhabdomere</location>
    </subcellularLocation>
    <subcellularLocation>
        <location evidence="3">Cytoplasm</location>
        <location evidence="3">Cytoskeleton</location>
    </subcellularLocation>
</comment>
<evidence type="ECO:0000256" key="4">
    <source>
        <dbReference type="ARBA" id="ARBA00004536"/>
    </source>
</evidence>
<evidence type="ECO:0000256" key="14">
    <source>
        <dbReference type="SAM" id="Coils"/>
    </source>
</evidence>
<dbReference type="PANTHER" id="PTHR23281">
    <property type="entry name" value="MERLIN/MOESIN/EZRIN/RADIXIN"/>
    <property type="match status" value="1"/>
</dbReference>
<dbReference type="GO" id="GO:0016028">
    <property type="term" value="C:rhabdomere"/>
    <property type="evidence" value="ECO:0007669"/>
    <property type="project" value="UniProtKB-SubCell"/>
</dbReference>
<proteinExistence type="evidence at transcript level"/>
<feature type="binding site" evidence="13">
    <location>
        <position position="289"/>
    </location>
    <ligand>
        <name>a 1,2-diacyl-sn-glycero-3-phospho-(1D-myo-inositol)</name>
        <dbReference type="ChEBI" id="CHEBI:57880"/>
    </ligand>
</feature>
<dbReference type="InterPro" id="IPR011259">
    <property type="entry name" value="ERM_C_dom"/>
</dbReference>
<evidence type="ECO:0000256" key="12">
    <source>
        <dbReference type="ARBA" id="ARBA00043944"/>
    </source>
</evidence>
<dbReference type="InterPro" id="IPR000798">
    <property type="entry name" value="Ez/rad/moesin-like"/>
</dbReference>
<dbReference type="InterPro" id="IPR018980">
    <property type="entry name" value="FERM_PH-like_C"/>
</dbReference>
<evidence type="ECO:0000259" key="15">
    <source>
        <dbReference type="PROSITE" id="PS50057"/>
    </source>
</evidence>
<dbReference type="GO" id="GO:0003779">
    <property type="term" value="F:actin binding"/>
    <property type="evidence" value="ECO:0007669"/>
    <property type="project" value="UniProtKB-KW"/>
</dbReference>
<keyword evidence="14" id="KW-0175">Coiled coil</keyword>
<dbReference type="GO" id="GO:0005912">
    <property type="term" value="C:adherens junction"/>
    <property type="evidence" value="ECO:0007669"/>
    <property type="project" value="UniProtKB-SubCell"/>
</dbReference>
<keyword evidence="10" id="KW-0206">Cytoskeleton</keyword>
<keyword evidence="7" id="KW-0965">Cell junction</keyword>
<evidence type="ECO:0000256" key="5">
    <source>
        <dbReference type="ARBA" id="ARBA00022025"/>
    </source>
</evidence>
<dbReference type="SUPFAM" id="SSF54236">
    <property type="entry name" value="Ubiquitin-like"/>
    <property type="match status" value="1"/>
</dbReference>
<dbReference type="PIRSF" id="PIRSF002305">
    <property type="entry name" value="ERM"/>
    <property type="match status" value="1"/>
</dbReference>
<evidence type="ECO:0000256" key="3">
    <source>
        <dbReference type="ARBA" id="ARBA00004245"/>
    </source>
</evidence>
<evidence type="ECO:0000256" key="7">
    <source>
        <dbReference type="ARBA" id="ARBA00022949"/>
    </source>
</evidence>
<dbReference type="PROSITE" id="PS50057">
    <property type="entry name" value="FERM_3"/>
    <property type="match status" value="1"/>
</dbReference>
<dbReference type="InterPro" id="IPR000299">
    <property type="entry name" value="FERM_domain"/>
</dbReference>
<accession>A0A0K8TLS4</accession>
<dbReference type="GO" id="GO:0050793">
    <property type="term" value="P:regulation of developmental process"/>
    <property type="evidence" value="ECO:0007669"/>
    <property type="project" value="UniProtKB-ARBA"/>
</dbReference>
<dbReference type="InterPro" id="IPR029071">
    <property type="entry name" value="Ubiquitin-like_domsf"/>
</dbReference>
<evidence type="ECO:0000256" key="8">
    <source>
        <dbReference type="ARBA" id="ARBA00023136"/>
    </source>
</evidence>
<dbReference type="InterPro" id="IPR019749">
    <property type="entry name" value="Band_41_domain"/>
</dbReference>
<dbReference type="PROSITE" id="PS00660">
    <property type="entry name" value="FERM_1"/>
    <property type="match status" value="1"/>
</dbReference>
<dbReference type="Pfam" id="PF09380">
    <property type="entry name" value="FERM_C"/>
    <property type="match status" value="1"/>
</dbReference>
<dbReference type="FunFam" id="2.30.29.30:FF:000003">
    <property type="entry name" value="Radixin isoform 1"/>
    <property type="match status" value="1"/>
</dbReference>
<feature type="domain" description="FERM" evidence="15">
    <location>
        <begin position="13"/>
        <end position="306"/>
    </location>
</feature>
<keyword evidence="11" id="KW-0966">Cell projection</keyword>
<dbReference type="SMART" id="SM01196">
    <property type="entry name" value="FERM_C"/>
    <property type="match status" value="1"/>
</dbReference>
<reference evidence="16" key="1">
    <citation type="journal article" date="2015" name="Insect Biochem. Mol. Biol.">
        <title>An insight into the sialome of the horse fly, Tabanus bromius.</title>
        <authorList>
            <person name="Ribeiro J.M."/>
            <person name="Kazimirova M."/>
            <person name="Takac P."/>
            <person name="Andersen J.F."/>
            <person name="Francischetti I.M."/>
        </authorList>
    </citation>
    <scope>NUCLEOTIDE SEQUENCE</scope>
</reference>
<keyword evidence="6" id="KW-1003">Cell membrane</keyword>
<dbReference type="InterPro" id="IPR011993">
    <property type="entry name" value="PH-like_dom_sf"/>
</dbReference>
<evidence type="ECO:0000313" key="16">
    <source>
        <dbReference type="EMBL" id="JAI14885.1"/>
    </source>
</evidence>
<dbReference type="InterPro" id="IPR035963">
    <property type="entry name" value="FERM_2"/>
</dbReference>